<evidence type="ECO:0000256" key="2">
    <source>
        <dbReference type="ARBA" id="ARBA00022679"/>
    </source>
</evidence>
<dbReference type="PANTHER" id="PTHR11926">
    <property type="entry name" value="GLUCOSYL/GLUCURONOSYL TRANSFERASES"/>
    <property type="match status" value="1"/>
</dbReference>
<dbReference type="CDD" id="cd03784">
    <property type="entry name" value="GT1_Gtf-like"/>
    <property type="match status" value="1"/>
</dbReference>
<evidence type="ECO:0000313" key="4">
    <source>
        <dbReference type="Proteomes" id="UP000823775"/>
    </source>
</evidence>
<comment type="caution">
    <text evidence="3">The sequence shown here is derived from an EMBL/GenBank/DDBJ whole genome shotgun (WGS) entry which is preliminary data.</text>
</comment>
<comment type="similarity">
    <text evidence="1">Belongs to the UDP-glycosyltransferase family.</text>
</comment>
<proteinExistence type="inferred from homology"/>
<protein>
    <submittedName>
        <fullName evidence="3">Uncharacterized protein</fullName>
    </submittedName>
</protein>
<keyword evidence="2" id="KW-0808">Transferase</keyword>
<dbReference type="PANTHER" id="PTHR11926:SF1490">
    <property type="entry name" value="GLYCOSYLTRANSFERASE"/>
    <property type="match status" value="1"/>
</dbReference>
<evidence type="ECO:0000313" key="3">
    <source>
        <dbReference type="EMBL" id="MCD9642523.1"/>
    </source>
</evidence>
<organism evidence="3 4">
    <name type="scientific">Datura stramonium</name>
    <name type="common">Jimsonweed</name>
    <name type="synonym">Common thornapple</name>
    <dbReference type="NCBI Taxonomy" id="4076"/>
    <lineage>
        <taxon>Eukaryota</taxon>
        <taxon>Viridiplantae</taxon>
        <taxon>Streptophyta</taxon>
        <taxon>Embryophyta</taxon>
        <taxon>Tracheophyta</taxon>
        <taxon>Spermatophyta</taxon>
        <taxon>Magnoliopsida</taxon>
        <taxon>eudicotyledons</taxon>
        <taxon>Gunneridae</taxon>
        <taxon>Pentapetalae</taxon>
        <taxon>asterids</taxon>
        <taxon>lamiids</taxon>
        <taxon>Solanales</taxon>
        <taxon>Solanaceae</taxon>
        <taxon>Solanoideae</taxon>
        <taxon>Datureae</taxon>
        <taxon>Datura</taxon>
    </lineage>
</organism>
<evidence type="ECO:0000256" key="1">
    <source>
        <dbReference type="ARBA" id="ARBA00009995"/>
    </source>
</evidence>
<dbReference type="InterPro" id="IPR002213">
    <property type="entry name" value="UDP_glucos_trans"/>
</dbReference>
<accession>A0ABS8V5T3</accession>
<name>A0ABS8V5T3_DATST</name>
<dbReference type="Gene3D" id="3.40.50.2000">
    <property type="entry name" value="Glycogen Phosphorylase B"/>
    <property type="match status" value="2"/>
</dbReference>
<dbReference type="Proteomes" id="UP000823775">
    <property type="component" value="Unassembled WGS sequence"/>
</dbReference>
<dbReference type="EMBL" id="JACEIK010003639">
    <property type="protein sequence ID" value="MCD9642523.1"/>
    <property type="molecule type" value="Genomic_DNA"/>
</dbReference>
<sequence>MVINRKSSTTLNDKKSRRHVYLTRHHGYPRGLACGVPVVAFPQWTDQMTNAKQIEDVWKSGVRVNVNEDGVVESEEMRREAVKEGGSSHKNLKAFIEEVAKKDSWFWTVKRPSVEDRAKQGCPFKRIIYLTLTAWSRYVGQEHKRSIDTLWFLWIQPATVLDIYYYFFNGYEDSIKNCSKDQSLGKQTAFILLDKVEIKQKVLVNTFDALEFDALKDFGDYMDYLDSKAKESVVYVAFGSYSQIPNQLMEEIAQGLVLCKRPFLWVIREGEWRKAFEKLSCKEELEELGKTVSWCSQVGVLQHPSLACFLSSLCGWNSSMETYSRVPLVACPIWTDQL</sequence>
<dbReference type="SUPFAM" id="SSF53756">
    <property type="entry name" value="UDP-Glycosyltransferase/glycogen phosphorylase"/>
    <property type="match status" value="2"/>
</dbReference>
<gene>
    <name evidence="3" type="ORF">HAX54_029365</name>
</gene>
<reference evidence="3 4" key="1">
    <citation type="journal article" date="2021" name="BMC Genomics">
        <title>Datura genome reveals duplications of psychoactive alkaloid biosynthetic genes and high mutation rate following tissue culture.</title>
        <authorList>
            <person name="Rajewski A."/>
            <person name="Carter-House D."/>
            <person name="Stajich J."/>
            <person name="Litt A."/>
        </authorList>
    </citation>
    <scope>NUCLEOTIDE SEQUENCE [LARGE SCALE GENOMIC DNA]</scope>
    <source>
        <strain evidence="3">AR-01</strain>
    </source>
</reference>
<dbReference type="Pfam" id="PF00201">
    <property type="entry name" value="UDPGT"/>
    <property type="match status" value="1"/>
</dbReference>
<keyword evidence="4" id="KW-1185">Reference proteome</keyword>